<dbReference type="GO" id="GO:0004657">
    <property type="term" value="F:proline dehydrogenase activity"/>
    <property type="evidence" value="ECO:0007669"/>
    <property type="project" value="UniProtKB-EC"/>
</dbReference>
<dbReference type="EMBL" id="LR789315">
    <property type="protein sequence ID" value="CAB3265177.1"/>
    <property type="molecule type" value="mRNA"/>
</dbReference>
<evidence type="ECO:0000313" key="11">
    <source>
        <dbReference type="EMBL" id="CAB3265177.1"/>
    </source>
</evidence>
<dbReference type="InterPro" id="IPR029041">
    <property type="entry name" value="FAD-linked_oxidoreductase-like"/>
</dbReference>
<comment type="cofactor">
    <cofactor evidence="1 9">
        <name>FAD</name>
        <dbReference type="ChEBI" id="CHEBI:57692"/>
    </cofactor>
</comment>
<evidence type="ECO:0000259" key="10">
    <source>
        <dbReference type="Pfam" id="PF01619"/>
    </source>
</evidence>
<keyword evidence="5 9" id="KW-0560">Oxidoreductase</keyword>
<accession>A0A6F9DP14</accession>
<comment type="catalytic activity">
    <reaction evidence="8 9">
        <text>L-proline + a quinone = (S)-1-pyrroline-5-carboxylate + a quinol + H(+)</text>
        <dbReference type="Rhea" id="RHEA:23784"/>
        <dbReference type="ChEBI" id="CHEBI:15378"/>
        <dbReference type="ChEBI" id="CHEBI:17388"/>
        <dbReference type="ChEBI" id="CHEBI:24646"/>
        <dbReference type="ChEBI" id="CHEBI:60039"/>
        <dbReference type="ChEBI" id="CHEBI:132124"/>
        <dbReference type="EC" id="1.5.5.2"/>
    </reaction>
</comment>
<feature type="domain" description="Proline dehydrogenase" evidence="10">
    <location>
        <begin position="54"/>
        <end position="324"/>
    </location>
</feature>
<name>A0A6F9DP14_9ASCI</name>
<protein>
    <recommendedName>
        <fullName evidence="9">Proline dehydrogenase</fullName>
        <ecNumber evidence="9">1.5.5.2</ecNumber>
    </recommendedName>
</protein>
<sequence>MFPLLCNTAEEKTNPSSYEFGETWFDSNKDNMLKCIDLTCLASQSAVTKPVQMKLTAIIDAKICKILSDVILKGHTEELGSWLQSIAENRSKVVQEVSFLDAEQQKHAICAIRRLIDVFSNALKKQINVLVDAEYDDINPAINFISTNMMLLFNKNAPVVQCTYQCYLKSSYNSLRQDMEFCKHFNIHFGAKVVRGAYLESERIKAQKLNMESPVFETWQQTNKNYNKVIAKLIEEISKNKKCHVMVASHNKESIELSVDFINSLGIERSSPQILFAQLYGLSDHLSLWLAKNGFQVYKSSPIGSVDETIPYMIRRANENNSVIQNSRGDRTLMMQEILSRCLFF</sequence>
<dbReference type="EC" id="1.5.5.2" evidence="9"/>
<evidence type="ECO:0000256" key="2">
    <source>
        <dbReference type="ARBA" id="ARBA00005869"/>
    </source>
</evidence>
<dbReference type="Gene3D" id="3.20.20.220">
    <property type="match status" value="1"/>
</dbReference>
<evidence type="ECO:0000256" key="6">
    <source>
        <dbReference type="ARBA" id="ARBA00023062"/>
    </source>
</evidence>
<gene>
    <name evidence="11" type="primary">Prodh2-002</name>
</gene>
<evidence type="ECO:0000256" key="7">
    <source>
        <dbReference type="ARBA" id="ARBA00048242"/>
    </source>
</evidence>
<comment type="catalytic activity">
    <reaction evidence="7">
        <text>trans-4-hydroxy-L-proline + a quinone = (3R,5S)-1-pyrroline-3-hydroxy-5-carboxylate + a quinol + H(+)</text>
        <dbReference type="Rhea" id="RHEA:52512"/>
        <dbReference type="ChEBI" id="CHEBI:15378"/>
        <dbReference type="ChEBI" id="CHEBI:24646"/>
        <dbReference type="ChEBI" id="CHEBI:58375"/>
        <dbReference type="ChEBI" id="CHEBI:62612"/>
        <dbReference type="ChEBI" id="CHEBI:132124"/>
        <dbReference type="EC" id="1.5.5.3"/>
    </reaction>
</comment>
<dbReference type="GO" id="GO:0010133">
    <property type="term" value="P:L-proline catabolic process to L-glutamate"/>
    <property type="evidence" value="ECO:0007669"/>
    <property type="project" value="TreeGrafter"/>
</dbReference>
<evidence type="ECO:0000256" key="8">
    <source>
        <dbReference type="ARBA" id="ARBA00048779"/>
    </source>
</evidence>
<dbReference type="Pfam" id="PF01619">
    <property type="entry name" value="Pro_dh"/>
    <property type="match status" value="1"/>
</dbReference>
<evidence type="ECO:0000256" key="1">
    <source>
        <dbReference type="ARBA" id="ARBA00001974"/>
    </source>
</evidence>
<evidence type="ECO:0000256" key="9">
    <source>
        <dbReference type="RuleBase" id="RU364054"/>
    </source>
</evidence>
<dbReference type="SUPFAM" id="SSF51730">
    <property type="entry name" value="FAD-linked oxidoreductase"/>
    <property type="match status" value="1"/>
</dbReference>
<dbReference type="AlphaFoldDB" id="A0A6F9DP14"/>
<dbReference type="GO" id="GO:0005739">
    <property type="term" value="C:mitochondrion"/>
    <property type="evidence" value="ECO:0007669"/>
    <property type="project" value="TreeGrafter"/>
</dbReference>
<dbReference type="PANTHER" id="PTHR13914:SF29">
    <property type="entry name" value="HYDROXYPROLINE DEHYDROGENASE"/>
    <property type="match status" value="1"/>
</dbReference>
<comment type="similarity">
    <text evidence="2 9">Belongs to the proline oxidase family.</text>
</comment>
<evidence type="ECO:0000256" key="3">
    <source>
        <dbReference type="ARBA" id="ARBA00022630"/>
    </source>
</evidence>
<reference evidence="11" key="1">
    <citation type="submission" date="2020-04" db="EMBL/GenBank/DDBJ databases">
        <authorList>
            <person name="Neveu A P."/>
        </authorList>
    </citation>
    <scope>NUCLEOTIDE SEQUENCE</scope>
    <source>
        <tissue evidence="11">Whole embryo</tissue>
    </source>
</reference>
<dbReference type="GO" id="GO:0071949">
    <property type="term" value="F:FAD binding"/>
    <property type="evidence" value="ECO:0007669"/>
    <property type="project" value="TreeGrafter"/>
</dbReference>
<dbReference type="InterPro" id="IPR015659">
    <property type="entry name" value="Proline_oxidase"/>
</dbReference>
<dbReference type="InterPro" id="IPR002872">
    <property type="entry name" value="Proline_DH_dom"/>
</dbReference>
<evidence type="ECO:0000256" key="4">
    <source>
        <dbReference type="ARBA" id="ARBA00022827"/>
    </source>
</evidence>
<evidence type="ECO:0000256" key="5">
    <source>
        <dbReference type="ARBA" id="ARBA00023002"/>
    </source>
</evidence>
<dbReference type="PANTHER" id="PTHR13914">
    <property type="entry name" value="PROLINE OXIDASE"/>
    <property type="match status" value="1"/>
</dbReference>
<keyword evidence="6 9" id="KW-0642">Proline metabolism</keyword>
<keyword evidence="3 9" id="KW-0285">Flavoprotein</keyword>
<comment type="function">
    <text evidence="9">Converts proline to delta-1-pyrroline-5-carboxylate.</text>
</comment>
<organism evidence="11">
    <name type="scientific">Phallusia mammillata</name>
    <dbReference type="NCBI Taxonomy" id="59560"/>
    <lineage>
        <taxon>Eukaryota</taxon>
        <taxon>Metazoa</taxon>
        <taxon>Chordata</taxon>
        <taxon>Tunicata</taxon>
        <taxon>Ascidiacea</taxon>
        <taxon>Phlebobranchia</taxon>
        <taxon>Ascidiidae</taxon>
        <taxon>Phallusia</taxon>
    </lineage>
</organism>
<keyword evidence="4 9" id="KW-0274">FAD</keyword>
<proteinExistence type="evidence at transcript level"/>